<reference evidence="8" key="1">
    <citation type="submission" date="2021-04" db="EMBL/GenBank/DDBJ databases">
        <authorList>
            <consortium name="Wellcome Sanger Institute Data Sharing"/>
        </authorList>
    </citation>
    <scope>NUCLEOTIDE SEQUENCE [LARGE SCALE GENOMIC DNA]</scope>
</reference>
<comment type="subcellular location">
    <subcellularLocation>
        <location evidence="1">Secreted</location>
    </subcellularLocation>
</comment>
<keyword evidence="7" id="KW-0732">Signal</keyword>
<comment type="similarity">
    <text evidence="2">Belongs to the pleurocidin family.</text>
</comment>
<feature type="chain" id="PRO_5025340531" evidence="7">
    <location>
        <begin position="23"/>
        <end position="53"/>
    </location>
</feature>
<keyword evidence="4" id="KW-0929">Antimicrobial</keyword>
<evidence type="ECO:0000256" key="4">
    <source>
        <dbReference type="ARBA" id="ARBA00022529"/>
    </source>
</evidence>
<sequence>MKCVMIFLVLTLVVIMAELGESMSPPFYRPIYKINFIVPQENIGLQQSLEFII</sequence>
<evidence type="ECO:0000256" key="1">
    <source>
        <dbReference type="ARBA" id="ARBA00004613"/>
    </source>
</evidence>
<evidence type="ECO:0000313" key="9">
    <source>
        <dbReference type="Proteomes" id="UP000472265"/>
    </source>
</evidence>
<reference evidence="8" key="3">
    <citation type="submission" date="2025-09" db="UniProtKB">
        <authorList>
            <consortium name="Ensembl"/>
        </authorList>
    </citation>
    <scope>IDENTIFICATION</scope>
</reference>
<keyword evidence="9" id="KW-1185">Reference proteome</keyword>
<dbReference type="InterPro" id="IPR012515">
    <property type="entry name" value="Antimicrobial12"/>
</dbReference>
<evidence type="ECO:0000256" key="2">
    <source>
        <dbReference type="ARBA" id="ARBA00007419"/>
    </source>
</evidence>
<proteinExistence type="inferred from homology"/>
<evidence type="ECO:0000256" key="3">
    <source>
        <dbReference type="ARBA" id="ARBA00022525"/>
    </source>
</evidence>
<evidence type="ECO:0000256" key="7">
    <source>
        <dbReference type="SAM" id="SignalP"/>
    </source>
</evidence>
<dbReference type="GO" id="GO:0042742">
    <property type="term" value="P:defense response to bacterium"/>
    <property type="evidence" value="ECO:0007669"/>
    <property type="project" value="UniProtKB-KW"/>
</dbReference>
<keyword evidence="5" id="KW-0027">Amidation</keyword>
<protein>
    <submittedName>
        <fullName evidence="8">Uncharacterized protein</fullName>
    </submittedName>
</protein>
<keyword evidence="3" id="KW-0964">Secreted</keyword>
<evidence type="ECO:0000256" key="5">
    <source>
        <dbReference type="ARBA" id="ARBA00022815"/>
    </source>
</evidence>
<accession>A0A671WKL9</accession>
<dbReference type="InParanoid" id="A0A671WKL9"/>
<reference evidence="8" key="2">
    <citation type="submission" date="2025-08" db="UniProtKB">
        <authorList>
            <consortium name="Ensembl"/>
        </authorList>
    </citation>
    <scope>IDENTIFICATION</scope>
</reference>
<dbReference type="Proteomes" id="UP000472265">
    <property type="component" value="Chromosome 22"/>
</dbReference>
<dbReference type="AlphaFoldDB" id="A0A671WKL9"/>
<name>A0A671WKL9_SPAAU</name>
<organism evidence="8 9">
    <name type="scientific">Sparus aurata</name>
    <name type="common">Gilthead sea bream</name>
    <dbReference type="NCBI Taxonomy" id="8175"/>
    <lineage>
        <taxon>Eukaryota</taxon>
        <taxon>Metazoa</taxon>
        <taxon>Chordata</taxon>
        <taxon>Craniata</taxon>
        <taxon>Vertebrata</taxon>
        <taxon>Euteleostomi</taxon>
        <taxon>Actinopterygii</taxon>
        <taxon>Neopterygii</taxon>
        <taxon>Teleostei</taxon>
        <taxon>Neoteleostei</taxon>
        <taxon>Acanthomorphata</taxon>
        <taxon>Eupercaria</taxon>
        <taxon>Spariformes</taxon>
        <taxon>Sparidae</taxon>
        <taxon>Sparus</taxon>
    </lineage>
</organism>
<dbReference type="Pfam" id="PF08107">
    <property type="entry name" value="Antimicrobial12"/>
    <property type="match status" value="1"/>
</dbReference>
<keyword evidence="6" id="KW-0044">Antibiotic</keyword>
<evidence type="ECO:0000256" key="6">
    <source>
        <dbReference type="ARBA" id="ARBA00023022"/>
    </source>
</evidence>
<dbReference type="Ensembl" id="ENSSAUT00010039136.1">
    <property type="protein sequence ID" value="ENSSAUP00010037166.1"/>
    <property type="gene ID" value="ENSSAUG00010015695.1"/>
</dbReference>
<feature type="signal peptide" evidence="7">
    <location>
        <begin position="1"/>
        <end position="22"/>
    </location>
</feature>
<evidence type="ECO:0000313" key="8">
    <source>
        <dbReference type="Ensembl" id="ENSSAUP00010037166.1"/>
    </source>
</evidence>
<dbReference type="GO" id="GO:0005576">
    <property type="term" value="C:extracellular region"/>
    <property type="evidence" value="ECO:0007669"/>
    <property type="project" value="UniProtKB-SubCell"/>
</dbReference>